<evidence type="ECO:0000256" key="1">
    <source>
        <dbReference type="ARBA" id="ARBA00008348"/>
    </source>
</evidence>
<evidence type="ECO:0000313" key="8">
    <source>
        <dbReference type="Proteomes" id="UP000662088"/>
    </source>
</evidence>
<dbReference type="InterPro" id="IPR036986">
    <property type="entry name" value="S4_RNA-bd_sf"/>
</dbReference>
<keyword evidence="2 4" id="KW-0694">RNA-binding</keyword>
<dbReference type="Pfam" id="PF00849">
    <property type="entry name" value="PseudoU_synth_2"/>
    <property type="match status" value="1"/>
</dbReference>
<dbReference type="FunFam" id="3.30.70.1560:FF:000001">
    <property type="entry name" value="Pseudouridine synthase"/>
    <property type="match status" value="1"/>
</dbReference>
<dbReference type="InterPro" id="IPR000748">
    <property type="entry name" value="PsdUridine_synth_RsuA/RluB/E/F"/>
</dbReference>
<comment type="caution">
    <text evidence="7">The sequence shown here is derived from an EMBL/GenBank/DDBJ whole genome shotgun (WGS) entry which is preliminary data.</text>
</comment>
<dbReference type="RefSeq" id="WP_186835356.1">
    <property type="nucleotide sequence ID" value="NZ_JACOOQ010000016.1"/>
</dbReference>
<dbReference type="EMBL" id="JACOOQ010000016">
    <property type="protein sequence ID" value="MBC5640736.1"/>
    <property type="molecule type" value="Genomic_DNA"/>
</dbReference>
<dbReference type="SUPFAM" id="SSF55174">
    <property type="entry name" value="Alpha-L RNA-binding motif"/>
    <property type="match status" value="1"/>
</dbReference>
<keyword evidence="3 5" id="KW-0413">Isomerase</keyword>
<dbReference type="FunFam" id="3.10.290.10:FF:000003">
    <property type="entry name" value="Pseudouridine synthase"/>
    <property type="match status" value="1"/>
</dbReference>
<evidence type="ECO:0000259" key="6">
    <source>
        <dbReference type="SMART" id="SM00363"/>
    </source>
</evidence>
<dbReference type="PANTHER" id="PTHR47683">
    <property type="entry name" value="PSEUDOURIDINE SYNTHASE FAMILY PROTEIN-RELATED"/>
    <property type="match status" value="1"/>
</dbReference>
<reference evidence="7" key="1">
    <citation type="submission" date="2020-08" db="EMBL/GenBank/DDBJ databases">
        <title>Genome public.</title>
        <authorList>
            <person name="Liu C."/>
            <person name="Sun Q."/>
        </authorList>
    </citation>
    <scope>NUCLEOTIDE SEQUENCE</scope>
    <source>
        <strain evidence="7">NSJ-42</strain>
    </source>
</reference>
<dbReference type="SMART" id="SM00363">
    <property type="entry name" value="S4"/>
    <property type="match status" value="1"/>
</dbReference>
<dbReference type="CDD" id="cd00165">
    <property type="entry name" value="S4"/>
    <property type="match status" value="1"/>
</dbReference>
<dbReference type="PROSITE" id="PS50889">
    <property type="entry name" value="S4"/>
    <property type="match status" value="1"/>
</dbReference>
<dbReference type="Gene3D" id="3.30.70.1560">
    <property type="entry name" value="Alpha-L RNA-binding motif"/>
    <property type="match status" value="1"/>
</dbReference>
<dbReference type="CDD" id="cd02870">
    <property type="entry name" value="PseudoU_synth_RsuA_like"/>
    <property type="match status" value="1"/>
</dbReference>
<dbReference type="SUPFAM" id="SSF55120">
    <property type="entry name" value="Pseudouridine synthase"/>
    <property type="match status" value="1"/>
</dbReference>
<keyword evidence="8" id="KW-1185">Reference proteome</keyword>
<dbReference type="Gene3D" id="3.30.70.580">
    <property type="entry name" value="Pseudouridine synthase I, catalytic domain, N-terminal subdomain"/>
    <property type="match status" value="1"/>
</dbReference>
<sequence length="239" mass="27480">MEERLQKYMARCGIASRRKCEEIILTGKVKVNGIVINELGTKVTLDDIVEYEGKRILPEENKVYIMLNKPEGVITSVKDEKGRKTILDIVKVEERVYPIGRLDYDSSGLLLLTNDGDIYNNIIHPRVKIDKKYIAECKGVFSKEDMERFEKGLDIGGYVTAPAKIRIISEDLVKNSYISTVEITIYEGKNRQIRRMCSSLNHEVISLKRVSIGDLKLGYLQQGKYRELTKEELQYIKEL</sequence>
<evidence type="ECO:0000256" key="5">
    <source>
        <dbReference type="RuleBase" id="RU003887"/>
    </source>
</evidence>
<dbReference type="PANTHER" id="PTHR47683:SF2">
    <property type="entry name" value="RNA-BINDING S4 DOMAIN-CONTAINING PROTEIN"/>
    <property type="match status" value="1"/>
</dbReference>
<dbReference type="InterPro" id="IPR020094">
    <property type="entry name" value="TruA/RsuA/RluB/E/F_N"/>
</dbReference>
<dbReference type="Proteomes" id="UP000662088">
    <property type="component" value="Unassembled WGS sequence"/>
</dbReference>
<gene>
    <name evidence="7" type="ORF">H8R92_09950</name>
</gene>
<organism evidence="7 8">
    <name type="scientific">Clostridium lentum</name>
    <dbReference type="NCBI Taxonomy" id="2763037"/>
    <lineage>
        <taxon>Bacteria</taxon>
        <taxon>Bacillati</taxon>
        <taxon>Bacillota</taxon>
        <taxon>Clostridia</taxon>
        <taxon>Eubacteriales</taxon>
        <taxon>Clostridiaceae</taxon>
        <taxon>Clostridium</taxon>
    </lineage>
</organism>
<dbReference type="Pfam" id="PF01479">
    <property type="entry name" value="S4"/>
    <property type="match status" value="1"/>
</dbReference>
<dbReference type="InterPro" id="IPR042092">
    <property type="entry name" value="PsdUridine_s_RsuA/RluB/E/F_cat"/>
</dbReference>
<accession>A0A8I0DPZ2</accession>
<evidence type="ECO:0000313" key="7">
    <source>
        <dbReference type="EMBL" id="MBC5640736.1"/>
    </source>
</evidence>
<dbReference type="NCBIfam" id="TIGR00093">
    <property type="entry name" value="pseudouridine synthase"/>
    <property type="match status" value="1"/>
</dbReference>
<name>A0A8I0DPZ2_9CLOT</name>
<dbReference type="InterPro" id="IPR006145">
    <property type="entry name" value="PsdUridine_synth_RsuA/RluA"/>
</dbReference>
<dbReference type="GO" id="GO:0000455">
    <property type="term" value="P:enzyme-directed rRNA pseudouridine synthesis"/>
    <property type="evidence" value="ECO:0007669"/>
    <property type="project" value="UniProtKB-ARBA"/>
</dbReference>
<dbReference type="AlphaFoldDB" id="A0A8I0DPZ2"/>
<dbReference type="InterPro" id="IPR050343">
    <property type="entry name" value="RsuA_PseudoU_synthase"/>
</dbReference>
<evidence type="ECO:0000256" key="3">
    <source>
        <dbReference type="ARBA" id="ARBA00023235"/>
    </source>
</evidence>
<dbReference type="Gene3D" id="3.10.290.10">
    <property type="entry name" value="RNA-binding S4 domain"/>
    <property type="match status" value="1"/>
</dbReference>
<feature type="domain" description="RNA-binding S4" evidence="6">
    <location>
        <begin position="3"/>
        <end position="62"/>
    </location>
</feature>
<dbReference type="InterPro" id="IPR018496">
    <property type="entry name" value="PsdUridine_synth_RsuA/RluB_CS"/>
</dbReference>
<evidence type="ECO:0000256" key="2">
    <source>
        <dbReference type="ARBA" id="ARBA00022884"/>
    </source>
</evidence>
<dbReference type="GO" id="GO:0120159">
    <property type="term" value="F:rRNA pseudouridine synthase activity"/>
    <property type="evidence" value="ECO:0007669"/>
    <property type="project" value="UniProtKB-ARBA"/>
</dbReference>
<protein>
    <recommendedName>
        <fullName evidence="5">Pseudouridine synthase</fullName>
        <ecNumber evidence="5">5.4.99.-</ecNumber>
    </recommendedName>
</protein>
<dbReference type="InterPro" id="IPR020103">
    <property type="entry name" value="PsdUridine_synth_cat_dom_sf"/>
</dbReference>
<dbReference type="GO" id="GO:0005829">
    <property type="term" value="C:cytosol"/>
    <property type="evidence" value="ECO:0007669"/>
    <property type="project" value="UniProtKB-ARBA"/>
</dbReference>
<dbReference type="PROSITE" id="PS01149">
    <property type="entry name" value="PSI_RSU"/>
    <property type="match status" value="1"/>
</dbReference>
<dbReference type="EC" id="5.4.99.-" evidence="5"/>
<comment type="similarity">
    <text evidence="1 5">Belongs to the pseudouridine synthase RsuA family.</text>
</comment>
<evidence type="ECO:0000256" key="4">
    <source>
        <dbReference type="PROSITE-ProRule" id="PRU00182"/>
    </source>
</evidence>
<proteinExistence type="inferred from homology"/>
<dbReference type="InterPro" id="IPR002942">
    <property type="entry name" value="S4_RNA-bd"/>
</dbReference>
<dbReference type="GO" id="GO:0003723">
    <property type="term" value="F:RNA binding"/>
    <property type="evidence" value="ECO:0007669"/>
    <property type="project" value="UniProtKB-KW"/>
</dbReference>